<dbReference type="AlphaFoldDB" id="G0M8F8"/>
<dbReference type="eggNOG" id="ENOG502TI0X">
    <property type="taxonomic scope" value="Eukaryota"/>
</dbReference>
<keyword evidence="2" id="KW-1185">Reference proteome</keyword>
<dbReference type="FunCoup" id="G0M8F8">
    <property type="interactions" value="1066"/>
</dbReference>
<name>G0M8F8_CAEBE</name>
<evidence type="ECO:0000313" key="2">
    <source>
        <dbReference type="Proteomes" id="UP000008068"/>
    </source>
</evidence>
<dbReference type="InParanoid" id="G0M8F8"/>
<protein>
    <submittedName>
        <fullName evidence="1">Uncharacterized protein</fullName>
    </submittedName>
</protein>
<sequence>MSIYDRVPLDIDALDRLFDIRDKALDVKKELLDFQSDDASKMNTRSEGLKSVQTVMKMVDYVFNYRFCYVGFETDLVKIKTCLSDAEYYLSFIVKKREEAKNE</sequence>
<dbReference type="OrthoDB" id="5779003at2759"/>
<accession>G0M8F8</accession>
<dbReference type="HOGENOM" id="CLU_2266075_0_0_1"/>
<gene>
    <name evidence="1" type="ORF">CAEBREN_19229</name>
</gene>
<evidence type="ECO:0000313" key="1">
    <source>
        <dbReference type="EMBL" id="EGT30657.1"/>
    </source>
</evidence>
<dbReference type="OMA" id="MKMVDYV"/>
<dbReference type="Proteomes" id="UP000008068">
    <property type="component" value="Unassembled WGS sequence"/>
</dbReference>
<dbReference type="EMBL" id="GL379786">
    <property type="protein sequence ID" value="EGT30657.1"/>
    <property type="molecule type" value="Genomic_DNA"/>
</dbReference>
<reference evidence="2" key="1">
    <citation type="submission" date="2011-07" db="EMBL/GenBank/DDBJ databases">
        <authorList>
            <consortium name="Caenorhabditis brenneri Sequencing and Analysis Consortium"/>
            <person name="Wilson R.K."/>
        </authorList>
    </citation>
    <scope>NUCLEOTIDE SEQUENCE [LARGE SCALE GENOMIC DNA]</scope>
    <source>
        <strain evidence="2">PB2801</strain>
    </source>
</reference>
<proteinExistence type="predicted"/>
<organism evidence="2">
    <name type="scientific">Caenorhabditis brenneri</name>
    <name type="common">Nematode worm</name>
    <dbReference type="NCBI Taxonomy" id="135651"/>
    <lineage>
        <taxon>Eukaryota</taxon>
        <taxon>Metazoa</taxon>
        <taxon>Ecdysozoa</taxon>
        <taxon>Nematoda</taxon>
        <taxon>Chromadorea</taxon>
        <taxon>Rhabditida</taxon>
        <taxon>Rhabditina</taxon>
        <taxon>Rhabditomorpha</taxon>
        <taxon>Rhabditoidea</taxon>
        <taxon>Rhabditidae</taxon>
        <taxon>Peloderinae</taxon>
        <taxon>Caenorhabditis</taxon>
    </lineage>
</organism>